<dbReference type="InterPro" id="IPR029063">
    <property type="entry name" value="SAM-dependent_MTases_sf"/>
</dbReference>
<accession>A0A5J6HZG8</accession>
<feature type="region of interest" description="Disordered" evidence="8">
    <location>
        <begin position="697"/>
        <end position="721"/>
    </location>
</feature>
<protein>
    <recommendedName>
        <fullName evidence="2">site-specific DNA-methyltransferase (adenine-specific)</fullName>
        <ecNumber evidence="2">2.1.1.72</ecNumber>
    </recommendedName>
</protein>
<dbReference type="PANTHER" id="PTHR42933">
    <property type="entry name" value="SLR6095 PROTEIN"/>
    <property type="match status" value="1"/>
</dbReference>
<evidence type="ECO:0000256" key="8">
    <source>
        <dbReference type="SAM" id="MobiDB-lite"/>
    </source>
</evidence>
<evidence type="ECO:0000313" key="12">
    <source>
        <dbReference type="Proteomes" id="UP000326598"/>
    </source>
</evidence>
<dbReference type="GO" id="GO:0009007">
    <property type="term" value="F:site-specific DNA-methyltransferase (adenine-specific) activity"/>
    <property type="evidence" value="ECO:0007669"/>
    <property type="project" value="UniProtKB-EC"/>
</dbReference>
<sequence>MARLTLPQLERHLFAAADILRGKMDAAQYQEYIFGMLFLKRASDQFDVVRAQIIEQRLRAGDSQSRAEAVAEAKGYYPSNQFFVPERARWSYIADHAREANPGDLLNKALGALEEHNSLALGGVLDHIDFTRKVGNSPLSATAVRDLIDHFGRYQLRNEDFEFPDLLGHAYEYLIGEFADEGGKKGGQFYTPRSVIRMMVRLVEPQEGQSVYDPCCGSGGMLILAKEYVEEHGQDASTLAVYGQEENGSAWAMARMNMLLHGMTGEGIAHGDTLADPKHEDAQGELLRFDRVLTNPPFAQNYKRKGMPHPERMAYGWAPESGKKADLMFIQHVLTVLEPDGVAASVMPHGVLFRGGEEAKIREQMVEKHRLEAVIGVGPNIFYGTGIPACILVLRGSDGLPDDKQDGVLFINADREFTAGRAQNTVDPQHDEKIVTAFRERKNIDGFARVVPFEELRENRYNLNIRRYVDNTPPPEPQDVRAHLHGGVPKAEVTAKDGLFKAYGIDVAKLFKERDADYYDFPEIGYMATAASIPALAAPRERELVEAYGEWWGAHVKHLVALGRNPESVPDGSGELMKTREELLTTFTRDLLPVGVLNRFQLSGVIAAWWFEVQYDLKSLVGQGFHGVIERWVANIESAFEEPEDADAKTLTRLRADQRKARGHRLVPALIPEYVEQLEAAEALVAKLDGKIKAGTPKKAAAAGDDESDEPEQDPGEILSAPELRMLRAQLKTAKTEVKALRAAFVDELKKAAAGLSLEGAQETVLNFLESDLRARMDRFVTAGRRELAATYRTWGSKYAVTLAGLEQQRDAAAEQLAGFLKELGYA</sequence>
<dbReference type="AlphaFoldDB" id="A0A5J6HZG8"/>
<comment type="similarity">
    <text evidence="1">Belongs to the N(4)/N(6)-methyltransferase family.</text>
</comment>
<evidence type="ECO:0000256" key="4">
    <source>
        <dbReference type="ARBA" id="ARBA00022679"/>
    </source>
</evidence>
<dbReference type="Gene3D" id="3.40.50.150">
    <property type="entry name" value="Vaccinia Virus protein VP39"/>
    <property type="match status" value="1"/>
</dbReference>
<dbReference type="GO" id="GO:0032259">
    <property type="term" value="P:methylation"/>
    <property type="evidence" value="ECO:0007669"/>
    <property type="project" value="UniProtKB-KW"/>
</dbReference>
<feature type="domain" description="N6 adenine-specific DNA methyltransferase N-terminal" evidence="10">
    <location>
        <begin position="9"/>
        <end position="151"/>
    </location>
</feature>
<dbReference type="GO" id="GO:0008170">
    <property type="term" value="F:N-methyltransferase activity"/>
    <property type="evidence" value="ECO:0007669"/>
    <property type="project" value="InterPro"/>
</dbReference>
<dbReference type="GO" id="GO:0003677">
    <property type="term" value="F:DNA binding"/>
    <property type="evidence" value="ECO:0007669"/>
    <property type="project" value="InterPro"/>
</dbReference>
<dbReference type="REBASE" id="373130">
    <property type="entry name" value="M.Sco13740ORF16955P"/>
</dbReference>
<dbReference type="Pfam" id="PF12161">
    <property type="entry name" value="HsdM_N"/>
    <property type="match status" value="1"/>
</dbReference>
<evidence type="ECO:0000256" key="5">
    <source>
        <dbReference type="ARBA" id="ARBA00022691"/>
    </source>
</evidence>
<comment type="catalytic activity">
    <reaction evidence="7">
        <text>a 2'-deoxyadenosine in DNA + S-adenosyl-L-methionine = an N(6)-methyl-2'-deoxyadenosine in DNA + S-adenosyl-L-homocysteine + H(+)</text>
        <dbReference type="Rhea" id="RHEA:15197"/>
        <dbReference type="Rhea" id="RHEA-COMP:12418"/>
        <dbReference type="Rhea" id="RHEA-COMP:12419"/>
        <dbReference type="ChEBI" id="CHEBI:15378"/>
        <dbReference type="ChEBI" id="CHEBI:57856"/>
        <dbReference type="ChEBI" id="CHEBI:59789"/>
        <dbReference type="ChEBI" id="CHEBI:90615"/>
        <dbReference type="ChEBI" id="CHEBI:90616"/>
        <dbReference type="EC" id="2.1.1.72"/>
    </reaction>
</comment>
<dbReference type="InterPro" id="IPR038333">
    <property type="entry name" value="T1MK-like_N_sf"/>
</dbReference>
<dbReference type="InterPro" id="IPR022749">
    <property type="entry name" value="D12N6_MeTrfase_N"/>
</dbReference>
<dbReference type="InterPro" id="IPR051537">
    <property type="entry name" value="DNA_Adenine_Mtase"/>
</dbReference>
<organism evidence="11 12">
    <name type="scientific">Streptomyces coeruleorubidus</name>
    <dbReference type="NCBI Taxonomy" id="116188"/>
    <lineage>
        <taxon>Bacteria</taxon>
        <taxon>Bacillati</taxon>
        <taxon>Actinomycetota</taxon>
        <taxon>Actinomycetes</taxon>
        <taxon>Kitasatosporales</taxon>
        <taxon>Streptomycetaceae</taxon>
        <taxon>Streptomyces</taxon>
    </lineage>
</organism>
<evidence type="ECO:0000259" key="9">
    <source>
        <dbReference type="Pfam" id="PF02384"/>
    </source>
</evidence>
<keyword evidence="6" id="KW-0680">Restriction system</keyword>
<dbReference type="PANTHER" id="PTHR42933:SF3">
    <property type="entry name" value="TYPE I RESTRICTION ENZYME MJAVIII METHYLASE SUBUNIT"/>
    <property type="match status" value="1"/>
</dbReference>
<reference evidence="11 12" key="1">
    <citation type="submission" date="2017-09" db="EMBL/GenBank/DDBJ databases">
        <authorList>
            <person name="Lee N."/>
            <person name="Cho B.-K."/>
        </authorList>
    </citation>
    <scope>NUCLEOTIDE SEQUENCE [LARGE SCALE GENOMIC DNA]</scope>
    <source>
        <strain evidence="11 12">ATCC 13740</strain>
    </source>
</reference>
<dbReference type="GO" id="GO:0009307">
    <property type="term" value="P:DNA restriction-modification system"/>
    <property type="evidence" value="ECO:0007669"/>
    <property type="project" value="UniProtKB-KW"/>
</dbReference>
<dbReference type="InterPro" id="IPR003356">
    <property type="entry name" value="DNA_methylase_A-5"/>
</dbReference>
<dbReference type="Gene3D" id="1.20.1260.30">
    <property type="match status" value="1"/>
</dbReference>
<feature type="domain" description="DNA methylase adenine-specific" evidence="9">
    <location>
        <begin position="165"/>
        <end position="471"/>
    </location>
</feature>
<evidence type="ECO:0000256" key="3">
    <source>
        <dbReference type="ARBA" id="ARBA00022603"/>
    </source>
</evidence>
<evidence type="ECO:0000256" key="7">
    <source>
        <dbReference type="ARBA" id="ARBA00047942"/>
    </source>
</evidence>
<keyword evidence="5" id="KW-0949">S-adenosyl-L-methionine</keyword>
<evidence type="ECO:0000256" key="1">
    <source>
        <dbReference type="ARBA" id="ARBA00006594"/>
    </source>
</evidence>
<keyword evidence="4 11" id="KW-0808">Transferase</keyword>
<name>A0A5J6HZG8_STRC4</name>
<keyword evidence="3 11" id="KW-0489">Methyltransferase</keyword>
<evidence type="ECO:0000256" key="2">
    <source>
        <dbReference type="ARBA" id="ARBA00011900"/>
    </source>
</evidence>
<dbReference type="PRINTS" id="PR00507">
    <property type="entry name" value="N12N6MTFRASE"/>
</dbReference>
<evidence type="ECO:0000313" key="11">
    <source>
        <dbReference type="EMBL" id="QEV25676.1"/>
    </source>
</evidence>
<evidence type="ECO:0000259" key="10">
    <source>
        <dbReference type="Pfam" id="PF12161"/>
    </source>
</evidence>
<evidence type="ECO:0000256" key="6">
    <source>
        <dbReference type="ARBA" id="ARBA00022747"/>
    </source>
</evidence>
<dbReference type="EMBL" id="CP023694">
    <property type="protein sequence ID" value="QEV25676.1"/>
    <property type="molecule type" value="Genomic_DNA"/>
</dbReference>
<dbReference type="SUPFAM" id="SSF53335">
    <property type="entry name" value="S-adenosyl-L-methionine-dependent methyltransferases"/>
    <property type="match status" value="1"/>
</dbReference>
<gene>
    <name evidence="11" type="ORF">CP976_16955</name>
</gene>
<dbReference type="EC" id="2.1.1.72" evidence="2"/>
<dbReference type="Proteomes" id="UP000326598">
    <property type="component" value="Chromosome"/>
</dbReference>
<dbReference type="KEGG" id="scoe:CP976_16955"/>
<dbReference type="Pfam" id="PF02384">
    <property type="entry name" value="N6_Mtase"/>
    <property type="match status" value="1"/>
</dbReference>
<proteinExistence type="inferred from homology"/>
<feature type="compositionally biased region" description="Acidic residues" evidence="8">
    <location>
        <begin position="704"/>
        <end position="715"/>
    </location>
</feature>